<organism evidence="2 3">
    <name type="scientific">Streptomyces kasugaensis</name>
    <dbReference type="NCBI Taxonomy" id="1946"/>
    <lineage>
        <taxon>Bacteria</taxon>
        <taxon>Bacillati</taxon>
        <taxon>Actinomycetota</taxon>
        <taxon>Actinomycetes</taxon>
        <taxon>Kitasatosporales</taxon>
        <taxon>Streptomycetaceae</taxon>
        <taxon>Streptomyces</taxon>
    </lineage>
</organism>
<comment type="caution">
    <text evidence="2">The sequence shown here is derived from an EMBL/GenBank/DDBJ whole genome shotgun (WGS) entry which is preliminary data.</text>
</comment>
<evidence type="ECO:0000313" key="3">
    <source>
        <dbReference type="Proteomes" id="UP000292452"/>
    </source>
</evidence>
<keyword evidence="3" id="KW-1185">Reference proteome</keyword>
<dbReference type="Proteomes" id="UP000292452">
    <property type="component" value="Unassembled WGS sequence"/>
</dbReference>
<dbReference type="PANTHER" id="PTHR43283:SF3">
    <property type="entry name" value="BETA-LACTAMASE FAMILY PROTEIN (AFU_ORTHOLOGUE AFUA_5G07500)"/>
    <property type="match status" value="1"/>
</dbReference>
<evidence type="ECO:0000313" key="2">
    <source>
        <dbReference type="EMBL" id="TBO55012.1"/>
    </source>
</evidence>
<sequence>MNASGLSTARLGRLREVLAGHVARGEVPGLVALVARRGEAHVAAIGTTEAEGGGGPMRGDAIFRIASVSKPVTAAAAMILVEECRLRLDDPVDELLPELADREVLRRPDGPLDDTVPAHRPITLRDLLTFRMGIGAVLAPPGTYPIQRAMDEAGLTPGPEAVPVGPDEWLARLGDLPLVHQPGEKWMYHTGSDVLGVLTARATGRPLAEFLKERLFEPLGMADTGFHLPAGKLDRLPAAYRPDPGTGRLVRIDDPSRTRWARPPAFPSAGGGLVSTADDLLAFCAMLLNKGRYGGERILSRPSVEVMTTDQLTEEQKAENAVFFGGNSGWGFGVNVVTRRDELAAVPGRFGWNGGSGTSAYIDPAEGLIGILLTQRALTAPTPPALFRDFWTCAYQAIDD</sequence>
<reference evidence="2 3" key="1">
    <citation type="submission" date="2019-02" db="EMBL/GenBank/DDBJ databases">
        <title>Draft Genome Sequence of Streptomyces sp. AM-2504, identified by 16S rRNA comparative analysis as a Streptomyces Kasugaensis strain.</title>
        <authorList>
            <person name="Napolioni V."/>
            <person name="Giuliodori A.M."/>
            <person name="Spurio R."/>
            <person name="Fabbretti A."/>
        </authorList>
    </citation>
    <scope>NUCLEOTIDE SEQUENCE [LARGE SCALE GENOMIC DNA]</scope>
    <source>
        <strain evidence="2 3">AM-2504</strain>
    </source>
</reference>
<dbReference type="GO" id="GO:0016787">
    <property type="term" value="F:hydrolase activity"/>
    <property type="evidence" value="ECO:0007669"/>
    <property type="project" value="UniProtKB-KW"/>
</dbReference>
<proteinExistence type="predicted"/>
<gene>
    <name evidence="2" type="ORF">EYS09_35490</name>
</gene>
<name>A0A4Q9HK02_STRKA</name>
<keyword evidence="2" id="KW-0378">Hydrolase</keyword>
<dbReference type="Pfam" id="PF00144">
    <property type="entry name" value="Beta-lactamase"/>
    <property type="match status" value="1"/>
</dbReference>
<protein>
    <submittedName>
        <fullName evidence="2">Class A beta-lactamase-related serine hydrolase</fullName>
    </submittedName>
</protein>
<dbReference type="InterPro" id="IPR050789">
    <property type="entry name" value="Diverse_Enzym_Activities"/>
</dbReference>
<dbReference type="PANTHER" id="PTHR43283">
    <property type="entry name" value="BETA-LACTAMASE-RELATED"/>
    <property type="match status" value="1"/>
</dbReference>
<feature type="domain" description="Beta-lactamase-related" evidence="1">
    <location>
        <begin position="15"/>
        <end position="381"/>
    </location>
</feature>
<dbReference type="SUPFAM" id="SSF56601">
    <property type="entry name" value="beta-lactamase/transpeptidase-like"/>
    <property type="match status" value="1"/>
</dbReference>
<dbReference type="InterPro" id="IPR001466">
    <property type="entry name" value="Beta-lactam-related"/>
</dbReference>
<dbReference type="AlphaFoldDB" id="A0A4Q9HK02"/>
<accession>A0A4Q9HK02</accession>
<dbReference type="Gene3D" id="3.40.710.10">
    <property type="entry name" value="DD-peptidase/beta-lactamase superfamily"/>
    <property type="match status" value="1"/>
</dbReference>
<evidence type="ECO:0000259" key="1">
    <source>
        <dbReference type="Pfam" id="PF00144"/>
    </source>
</evidence>
<dbReference type="EMBL" id="SIXH01000617">
    <property type="protein sequence ID" value="TBO55012.1"/>
    <property type="molecule type" value="Genomic_DNA"/>
</dbReference>
<dbReference type="InterPro" id="IPR012338">
    <property type="entry name" value="Beta-lactam/transpept-like"/>
</dbReference>
<dbReference type="RefSeq" id="WP_131126298.1">
    <property type="nucleotide sequence ID" value="NZ_SIXH01000617.1"/>
</dbReference>